<gene>
    <name evidence="3" type="ORF">J5N97_017782</name>
</gene>
<evidence type="ECO:0000256" key="1">
    <source>
        <dbReference type="ARBA" id="ARBA00006974"/>
    </source>
</evidence>
<evidence type="ECO:0000256" key="2">
    <source>
        <dbReference type="SAM" id="MobiDB-lite"/>
    </source>
</evidence>
<dbReference type="Proteomes" id="UP001085076">
    <property type="component" value="Miscellaneous, Linkage group lg04"/>
</dbReference>
<dbReference type="Pfam" id="PF02519">
    <property type="entry name" value="Auxin_inducible"/>
    <property type="match status" value="1"/>
</dbReference>
<dbReference type="AlphaFoldDB" id="A0A9D5CMM6"/>
<keyword evidence="4" id="KW-1185">Reference proteome</keyword>
<sequence length="102" mass="11452">MSNHPGIDQAIKTELQGRDTRISSNTGKKMGRKDGVPRGYVPVLVGKEMERFLVHTKLFKQPCFIGLLEMAAQEFGYKHEGVLRIPCDVECFRSVVASRTKS</sequence>
<proteinExistence type="inferred from homology"/>
<evidence type="ECO:0008006" key="5">
    <source>
        <dbReference type="Google" id="ProtNLM"/>
    </source>
</evidence>
<evidence type="ECO:0000313" key="4">
    <source>
        <dbReference type="Proteomes" id="UP001085076"/>
    </source>
</evidence>
<protein>
    <recommendedName>
        <fullName evidence="5">Small auxin up regulated protein</fullName>
    </recommendedName>
</protein>
<comment type="caution">
    <text evidence="3">The sequence shown here is derived from an EMBL/GenBank/DDBJ whole genome shotgun (WGS) entry which is preliminary data.</text>
</comment>
<organism evidence="3 4">
    <name type="scientific">Dioscorea zingiberensis</name>
    <dbReference type="NCBI Taxonomy" id="325984"/>
    <lineage>
        <taxon>Eukaryota</taxon>
        <taxon>Viridiplantae</taxon>
        <taxon>Streptophyta</taxon>
        <taxon>Embryophyta</taxon>
        <taxon>Tracheophyta</taxon>
        <taxon>Spermatophyta</taxon>
        <taxon>Magnoliopsida</taxon>
        <taxon>Liliopsida</taxon>
        <taxon>Dioscoreales</taxon>
        <taxon>Dioscoreaceae</taxon>
        <taxon>Dioscorea</taxon>
    </lineage>
</organism>
<dbReference type="PANTHER" id="PTHR31374:SF198">
    <property type="entry name" value="AUXIN-RESPONSIVE PROTEIN SAUR72"/>
    <property type="match status" value="1"/>
</dbReference>
<name>A0A9D5CMM6_9LILI</name>
<dbReference type="GO" id="GO:0009733">
    <property type="term" value="P:response to auxin"/>
    <property type="evidence" value="ECO:0007669"/>
    <property type="project" value="InterPro"/>
</dbReference>
<comment type="similarity">
    <text evidence="1">Belongs to the ARG7 family.</text>
</comment>
<evidence type="ECO:0000313" key="3">
    <source>
        <dbReference type="EMBL" id="KAJ0975817.1"/>
    </source>
</evidence>
<accession>A0A9D5CMM6</accession>
<feature type="region of interest" description="Disordered" evidence="2">
    <location>
        <begin position="1"/>
        <end position="34"/>
    </location>
</feature>
<dbReference type="InterPro" id="IPR003676">
    <property type="entry name" value="SAUR_fam"/>
</dbReference>
<reference evidence="3" key="2">
    <citation type="journal article" date="2022" name="Hortic Res">
        <title>The genome of Dioscorea zingiberensis sheds light on the biosynthesis, origin and evolution of the medicinally important diosgenin saponins.</title>
        <authorList>
            <person name="Li Y."/>
            <person name="Tan C."/>
            <person name="Li Z."/>
            <person name="Guo J."/>
            <person name="Li S."/>
            <person name="Chen X."/>
            <person name="Wang C."/>
            <person name="Dai X."/>
            <person name="Yang H."/>
            <person name="Song W."/>
            <person name="Hou L."/>
            <person name="Xu J."/>
            <person name="Tong Z."/>
            <person name="Xu A."/>
            <person name="Yuan X."/>
            <person name="Wang W."/>
            <person name="Yang Q."/>
            <person name="Chen L."/>
            <person name="Sun Z."/>
            <person name="Wang K."/>
            <person name="Pan B."/>
            <person name="Chen J."/>
            <person name="Bao Y."/>
            <person name="Liu F."/>
            <person name="Qi X."/>
            <person name="Gang D.R."/>
            <person name="Wen J."/>
            <person name="Li J."/>
        </authorList>
    </citation>
    <scope>NUCLEOTIDE SEQUENCE</scope>
    <source>
        <strain evidence="3">Dzin_1.0</strain>
    </source>
</reference>
<dbReference type="OrthoDB" id="838391at2759"/>
<dbReference type="PANTHER" id="PTHR31374">
    <property type="entry name" value="AUXIN-INDUCED PROTEIN-LIKE-RELATED"/>
    <property type="match status" value="1"/>
</dbReference>
<reference evidence="3" key="1">
    <citation type="submission" date="2021-03" db="EMBL/GenBank/DDBJ databases">
        <authorList>
            <person name="Li Z."/>
            <person name="Yang C."/>
        </authorList>
    </citation>
    <scope>NUCLEOTIDE SEQUENCE</scope>
    <source>
        <strain evidence="3">Dzin_1.0</strain>
        <tissue evidence="3">Leaf</tissue>
    </source>
</reference>
<dbReference type="EMBL" id="JAGGNH010000004">
    <property type="protein sequence ID" value="KAJ0975817.1"/>
    <property type="molecule type" value="Genomic_DNA"/>
</dbReference>